<dbReference type="InterPro" id="IPR009057">
    <property type="entry name" value="Homeodomain-like_sf"/>
</dbReference>
<evidence type="ECO:0000313" key="4">
    <source>
        <dbReference type="EMBL" id="ABJ07605.1"/>
    </source>
</evidence>
<accession>Q07KC9</accession>
<dbReference type="AlphaFoldDB" id="Q07KC9"/>
<evidence type="ECO:0000259" key="3">
    <source>
        <dbReference type="PROSITE" id="PS50977"/>
    </source>
</evidence>
<dbReference type="SUPFAM" id="SSF46689">
    <property type="entry name" value="Homeodomain-like"/>
    <property type="match status" value="1"/>
</dbReference>
<dbReference type="Pfam" id="PF00440">
    <property type="entry name" value="TetR_N"/>
    <property type="match status" value="1"/>
</dbReference>
<evidence type="ECO:0000256" key="2">
    <source>
        <dbReference type="PROSITE-ProRule" id="PRU00335"/>
    </source>
</evidence>
<dbReference type="Gene3D" id="1.10.357.10">
    <property type="entry name" value="Tetracycline Repressor, domain 2"/>
    <property type="match status" value="1"/>
</dbReference>
<feature type="DNA-binding region" description="H-T-H motif" evidence="2">
    <location>
        <begin position="28"/>
        <end position="47"/>
    </location>
</feature>
<dbReference type="EMBL" id="CP000463">
    <property type="protein sequence ID" value="ABJ07605.1"/>
    <property type="molecule type" value="Genomic_DNA"/>
</dbReference>
<protein>
    <submittedName>
        <fullName evidence="4">Transcriptional regulator, TetR family</fullName>
    </submittedName>
</protein>
<dbReference type="InterPro" id="IPR050109">
    <property type="entry name" value="HTH-type_TetR-like_transc_reg"/>
</dbReference>
<dbReference type="OrthoDB" id="9787680at2"/>
<evidence type="ECO:0000256" key="1">
    <source>
        <dbReference type="ARBA" id="ARBA00023125"/>
    </source>
</evidence>
<dbReference type="GO" id="GO:0000976">
    <property type="term" value="F:transcription cis-regulatory region binding"/>
    <property type="evidence" value="ECO:0007669"/>
    <property type="project" value="TreeGrafter"/>
</dbReference>
<dbReference type="PROSITE" id="PS50977">
    <property type="entry name" value="HTH_TETR_2"/>
    <property type="match status" value="1"/>
</dbReference>
<dbReference type="GO" id="GO:0003700">
    <property type="term" value="F:DNA-binding transcription factor activity"/>
    <property type="evidence" value="ECO:0007669"/>
    <property type="project" value="TreeGrafter"/>
</dbReference>
<name>Q07KC9_RHOP5</name>
<dbReference type="HOGENOM" id="CLU_069356_12_2_5"/>
<dbReference type="InterPro" id="IPR001647">
    <property type="entry name" value="HTH_TetR"/>
</dbReference>
<reference evidence="4" key="1">
    <citation type="submission" date="2006-09" db="EMBL/GenBank/DDBJ databases">
        <title>Complete sequence of Rhodopseudomonas palustris BisA53.</title>
        <authorList>
            <consortium name="US DOE Joint Genome Institute"/>
            <person name="Copeland A."/>
            <person name="Lucas S."/>
            <person name="Lapidus A."/>
            <person name="Barry K."/>
            <person name="Detter J.C."/>
            <person name="Glavina del Rio T."/>
            <person name="Hammon N."/>
            <person name="Israni S."/>
            <person name="Dalin E."/>
            <person name="Tice H."/>
            <person name="Pitluck S."/>
            <person name="Chain P."/>
            <person name="Malfatti S."/>
            <person name="Shin M."/>
            <person name="Vergez L."/>
            <person name="Schmutz J."/>
            <person name="Larimer F."/>
            <person name="Land M."/>
            <person name="Hauser L."/>
            <person name="Pelletier D.A."/>
            <person name="Kyrpides N."/>
            <person name="Kim E."/>
            <person name="Harwood C.S."/>
            <person name="Oda Y."/>
            <person name="Richardson P."/>
        </authorList>
    </citation>
    <scope>NUCLEOTIDE SEQUENCE [LARGE SCALE GENOMIC DNA]</scope>
    <source>
        <strain evidence="4">BisA53</strain>
    </source>
</reference>
<dbReference type="PANTHER" id="PTHR30055:SF146">
    <property type="entry name" value="HTH-TYPE TRANSCRIPTIONAL DUAL REGULATOR CECR"/>
    <property type="match status" value="1"/>
</dbReference>
<dbReference type="PANTHER" id="PTHR30055">
    <property type="entry name" value="HTH-TYPE TRANSCRIPTIONAL REGULATOR RUTR"/>
    <property type="match status" value="1"/>
</dbReference>
<proteinExistence type="predicted"/>
<dbReference type="PRINTS" id="PR00455">
    <property type="entry name" value="HTHTETR"/>
</dbReference>
<dbReference type="KEGG" id="rpe:RPE_3675"/>
<gene>
    <name evidence="4" type="ordered locus">RPE_3675</name>
</gene>
<dbReference type="eggNOG" id="COG1309">
    <property type="taxonomic scope" value="Bacteria"/>
</dbReference>
<sequence>MNVLRDSRTGLLDHALLLFAAHGYDAIGVQQIVDAIGVTKPTLYHHFGSKLGLLDTLLAERLTPLHVAIETAATYRHDVAATLGELSRTTFAFAQDNPELYRLYLSLWFAPSESEAYRAALPFHERHFVALETMFLAAAADHGNMTGRHRAYAATFLGMVNNYASLALSGHTELDETMVRQAVHQFMHGIFT</sequence>
<keyword evidence="1 2" id="KW-0238">DNA-binding</keyword>
<dbReference type="SUPFAM" id="SSF48498">
    <property type="entry name" value="Tetracyclin repressor-like, C-terminal domain"/>
    <property type="match status" value="1"/>
</dbReference>
<organism evidence="4">
    <name type="scientific">Rhodopseudomonas palustris (strain BisA53)</name>
    <dbReference type="NCBI Taxonomy" id="316055"/>
    <lineage>
        <taxon>Bacteria</taxon>
        <taxon>Pseudomonadati</taxon>
        <taxon>Pseudomonadota</taxon>
        <taxon>Alphaproteobacteria</taxon>
        <taxon>Hyphomicrobiales</taxon>
        <taxon>Nitrobacteraceae</taxon>
        <taxon>Rhodopseudomonas</taxon>
    </lineage>
</organism>
<dbReference type="InterPro" id="IPR036271">
    <property type="entry name" value="Tet_transcr_reg_TetR-rel_C_sf"/>
</dbReference>
<dbReference type="STRING" id="316055.RPE_3675"/>
<feature type="domain" description="HTH tetR-type" evidence="3">
    <location>
        <begin position="5"/>
        <end position="65"/>
    </location>
</feature>